<reference evidence="1 3" key="2">
    <citation type="submission" date="2018-10" db="EMBL/GenBank/DDBJ databases">
        <title>Whole Genome of Vibrio owensii strain 170502, isolated from Acute Hepatopancreatic Necrosis Disease (AHPND) shrimp.</title>
        <authorList>
            <person name="Yan M."/>
            <person name="Wang X."/>
            <person name="Wang Y."/>
        </authorList>
    </citation>
    <scope>NUCLEOTIDE SEQUENCE [LARGE SCALE GENOMIC DNA]</scope>
    <source>
        <strain evidence="1 3">1700302</strain>
    </source>
</reference>
<proteinExistence type="predicted"/>
<dbReference type="Proteomes" id="UP000390336">
    <property type="component" value="Chromosome 1"/>
</dbReference>
<dbReference type="Proteomes" id="UP000272136">
    <property type="component" value="Chromosome 2"/>
</dbReference>
<keyword evidence="3" id="KW-1185">Reference proteome</keyword>
<organism evidence="2 4">
    <name type="scientific">Vibrio owensii</name>
    <dbReference type="NCBI Taxonomy" id="696485"/>
    <lineage>
        <taxon>Bacteria</taxon>
        <taxon>Pseudomonadati</taxon>
        <taxon>Pseudomonadota</taxon>
        <taxon>Gammaproteobacteria</taxon>
        <taxon>Vibrionales</taxon>
        <taxon>Vibrionaceae</taxon>
        <taxon>Vibrio</taxon>
    </lineage>
</organism>
<dbReference type="EMBL" id="CP033138">
    <property type="protein sequence ID" value="AYO18070.1"/>
    <property type="molecule type" value="Genomic_DNA"/>
</dbReference>
<name>A0AAP9GCG1_9VIBR</name>
<reference evidence="2" key="3">
    <citation type="submission" date="2019-11" db="EMBL/GenBank/DDBJ databases">
        <title>Complete genome sequence of Vibrio owensii SH-14 isolated from shrimp with acute hepatopancreatic necrosis diease.</title>
        <authorList>
            <person name="Liang X."/>
            <person name="Wang Y."/>
        </authorList>
    </citation>
    <scope>NUCLEOTIDE SEQUENCE</scope>
    <source>
        <strain evidence="2">SH14</strain>
    </source>
</reference>
<dbReference type="AlphaFoldDB" id="A0AAP9GCG1"/>
<evidence type="ECO:0000313" key="4">
    <source>
        <dbReference type="Proteomes" id="UP000390336"/>
    </source>
</evidence>
<dbReference type="Pfam" id="PF11363">
    <property type="entry name" value="DUF3164"/>
    <property type="match status" value="1"/>
</dbReference>
<gene>
    <name evidence="2" type="ORF">APZ19_09390</name>
    <name evidence="1" type="ORF">D0812_27410</name>
</gene>
<protein>
    <submittedName>
        <fullName evidence="2">DUF3164 family protein</fullName>
    </submittedName>
</protein>
<evidence type="ECO:0000313" key="3">
    <source>
        <dbReference type="Proteomes" id="UP000272136"/>
    </source>
</evidence>
<sequence>MKVWSKFWRANMSKQNGQQMKERLIMIEPKAPKGMRLNKDGNPVPERIIDPYKIEQDDFVNALIAKAKEQQAQLRAFKELAFGECAAFLELLGEKYNVERGGRKGNVTFTSFDGRRQVIVAMQDKMTFGPELQIAKQLIDEYMHDVSEGAQDEFKLLAFKAFEVDKEGKLNKKNILDLRQYNIDHTLWHQAMEAIADSQRIESTKQYVRFREKDEHGKFQNIPLDFAAL</sequence>
<reference evidence="2 4" key="1">
    <citation type="journal article" date="2015" name="Genome Announc.">
        <title>Draft Genome Sequence of Vibrio owensii Strain SH-14, Which Causes Shrimp Acute Hepatopancreatic Necrosis Disease.</title>
        <authorList>
            <person name="Liu L."/>
            <person name="Xiao J."/>
            <person name="Xia X."/>
            <person name="Pan Y."/>
            <person name="Yan S."/>
            <person name="Wang Y."/>
        </authorList>
    </citation>
    <scope>NUCLEOTIDE SEQUENCE [LARGE SCALE GENOMIC DNA]</scope>
    <source>
        <strain evidence="2 4">SH14</strain>
    </source>
</reference>
<evidence type="ECO:0000313" key="1">
    <source>
        <dbReference type="EMBL" id="AYO18070.1"/>
    </source>
</evidence>
<accession>A0AAP9GCG1</accession>
<dbReference type="InterPro" id="IPR021505">
    <property type="entry name" value="Phage_B3_Orf6"/>
</dbReference>
<evidence type="ECO:0000313" key="2">
    <source>
        <dbReference type="EMBL" id="QGH47287.1"/>
    </source>
</evidence>
<dbReference type="EMBL" id="CP045859">
    <property type="protein sequence ID" value="QGH47287.1"/>
    <property type="molecule type" value="Genomic_DNA"/>
</dbReference>